<dbReference type="PANTHER" id="PTHR33513:SF21">
    <property type="entry name" value="JMJN DOMAIN-CONTAINING PROTEIN"/>
    <property type="match status" value="1"/>
</dbReference>
<keyword evidence="1" id="KW-0732">Signal</keyword>
<evidence type="ECO:0000256" key="1">
    <source>
        <dbReference type="SAM" id="SignalP"/>
    </source>
</evidence>
<evidence type="ECO:0000259" key="2">
    <source>
        <dbReference type="Pfam" id="PF24847"/>
    </source>
</evidence>
<evidence type="ECO:0000313" key="3">
    <source>
        <dbReference type="EMBL" id="KAJ7963635.1"/>
    </source>
</evidence>
<sequence>MALSWFLTAFMQLLGLSDKLSIHLDSNKSCTKAGLAQGSVKSLKDTEAGLYQIELCKEQYPNDFQMPLHYPHYSKADYEKMEDWKLDMVLREYGLRLKGSLEEKRAFAIGTFLWPNQL</sequence>
<feature type="domain" description="DUF7722" evidence="2">
    <location>
        <begin position="70"/>
        <end position="115"/>
    </location>
</feature>
<feature type="signal peptide" evidence="1">
    <location>
        <begin position="1"/>
        <end position="17"/>
    </location>
</feature>
<proteinExistence type="predicted"/>
<dbReference type="EMBL" id="JARAOO010000006">
    <property type="protein sequence ID" value="KAJ7963635.1"/>
    <property type="molecule type" value="Genomic_DNA"/>
</dbReference>
<dbReference type="AlphaFoldDB" id="A0AAD7LSR1"/>
<dbReference type="KEGG" id="qsa:O6P43_013561"/>
<feature type="chain" id="PRO_5042273805" evidence="1">
    <location>
        <begin position="18"/>
        <end position="118"/>
    </location>
</feature>
<name>A0AAD7LSR1_QUISA</name>
<keyword evidence="4" id="KW-1185">Reference proteome</keyword>
<reference evidence="3" key="1">
    <citation type="journal article" date="2023" name="Science">
        <title>Elucidation of the pathway for biosynthesis of saponin adjuvants from the soapbark tree.</title>
        <authorList>
            <person name="Reed J."/>
            <person name="Orme A."/>
            <person name="El-Demerdash A."/>
            <person name="Owen C."/>
            <person name="Martin L.B.B."/>
            <person name="Misra R.C."/>
            <person name="Kikuchi S."/>
            <person name="Rejzek M."/>
            <person name="Martin A.C."/>
            <person name="Harkess A."/>
            <person name="Leebens-Mack J."/>
            <person name="Louveau T."/>
            <person name="Stephenson M.J."/>
            <person name="Osbourn A."/>
        </authorList>
    </citation>
    <scope>NUCLEOTIDE SEQUENCE</scope>
    <source>
        <strain evidence="3">S10</strain>
    </source>
</reference>
<comment type="caution">
    <text evidence="3">The sequence shown here is derived from an EMBL/GenBank/DDBJ whole genome shotgun (WGS) entry which is preliminary data.</text>
</comment>
<accession>A0AAD7LSR1</accession>
<protein>
    <submittedName>
        <fullName evidence="3">Cytoplasmic tRNA 2-thiolation protein 1</fullName>
    </submittedName>
</protein>
<organism evidence="3 4">
    <name type="scientific">Quillaja saponaria</name>
    <name type="common">Soap bark tree</name>
    <dbReference type="NCBI Taxonomy" id="32244"/>
    <lineage>
        <taxon>Eukaryota</taxon>
        <taxon>Viridiplantae</taxon>
        <taxon>Streptophyta</taxon>
        <taxon>Embryophyta</taxon>
        <taxon>Tracheophyta</taxon>
        <taxon>Spermatophyta</taxon>
        <taxon>Magnoliopsida</taxon>
        <taxon>eudicotyledons</taxon>
        <taxon>Gunneridae</taxon>
        <taxon>Pentapetalae</taxon>
        <taxon>rosids</taxon>
        <taxon>fabids</taxon>
        <taxon>Fabales</taxon>
        <taxon>Quillajaceae</taxon>
        <taxon>Quillaja</taxon>
    </lineage>
</organism>
<dbReference type="Proteomes" id="UP001163823">
    <property type="component" value="Chromosome 6"/>
</dbReference>
<dbReference type="PANTHER" id="PTHR33513">
    <property type="entry name" value="OS06G0523300 PROTEIN"/>
    <property type="match status" value="1"/>
</dbReference>
<evidence type="ECO:0000313" key="4">
    <source>
        <dbReference type="Proteomes" id="UP001163823"/>
    </source>
</evidence>
<dbReference type="Pfam" id="PF24847">
    <property type="entry name" value="DUF7722"/>
    <property type="match status" value="1"/>
</dbReference>
<dbReference type="InterPro" id="IPR056139">
    <property type="entry name" value="DUF7722"/>
</dbReference>
<gene>
    <name evidence="3" type="ORF">O6P43_013561</name>
</gene>